<dbReference type="SUPFAM" id="SSF47336">
    <property type="entry name" value="ACP-like"/>
    <property type="match status" value="1"/>
</dbReference>
<dbReference type="InterPro" id="IPR036736">
    <property type="entry name" value="ACP-like_sf"/>
</dbReference>
<dbReference type="Pfam" id="PF00668">
    <property type="entry name" value="Condensation"/>
    <property type="match status" value="1"/>
</dbReference>
<dbReference type="Gene3D" id="3.30.559.30">
    <property type="entry name" value="Nonribosomal peptide synthetase, condensation domain"/>
    <property type="match status" value="1"/>
</dbReference>
<dbReference type="InterPro" id="IPR009081">
    <property type="entry name" value="PP-bd_ACP"/>
</dbReference>
<feature type="compositionally biased region" description="Low complexity" evidence="5">
    <location>
        <begin position="986"/>
        <end position="997"/>
    </location>
</feature>
<keyword evidence="2" id="KW-0596">Phosphopantetheine</keyword>
<dbReference type="Gene3D" id="3.30.300.30">
    <property type="match status" value="1"/>
</dbReference>
<comment type="cofactor">
    <cofactor evidence="1">
        <name>pantetheine 4'-phosphate</name>
        <dbReference type="ChEBI" id="CHEBI:47942"/>
    </cofactor>
</comment>
<dbReference type="PROSITE" id="PS00455">
    <property type="entry name" value="AMP_BINDING"/>
    <property type="match status" value="1"/>
</dbReference>
<evidence type="ECO:0000313" key="7">
    <source>
        <dbReference type="EMBL" id="MQS37079.1"/>
    </source>
</evidence>
<dbReference type="InterPro" id="IPR025110">
    <property type="entry name" value="AMP-bd_C"/>
</dbReference>
<name>A0ABW9NVB6_9ACTN</name>
<dbReference type="Pfam" id="PF00501">
    <property type="entry name" value="AMP-binding"/>
    <property type="match status" value="1"/>
</dbReference>
<dbReference type="Gene3D" id="1.10.1200.10">
    <property type="entry name" value="ACP-like"/>
    <property type="match status" value="1"/>
</dbReference>
<proteinExistence type="predicted"/>
<dbReference type="InterPro" id="IPR010080">
    <property type="entry name" value="Thioester_reductase-like_dom"/>
</dbReference>
<comment type="caution">
    <text evidence="7">The sequence shown here is derived from an EMBL/GenBank/DDBJ whole genome shotgun (WGS) entry which is preliminary data.</text>
</comment>
<dbReference type="InterPro" id="IPR020806">
    <property type="entry name" value="PKS_PP-bd"/>
</dbReference>
<reference evidence="7 8" key="1">
    <citation type="submission" date="2019-06" db="EMBL/GenBank/DDBJ databases">
        <title>Comparative genomics and metabolomics analyses of clavulanic acid producing Streptomyces species provides insight into specialized metabolism and evolution of beta-lactam biosynthetic gene clusters.</title>
        <authorList>
            <person name="Moore M.A."/>
            <person name="Cruz-Morales P."/>
            <person name="Barona Gomez F."/>
            <person name="Kapil T."/>
        </authorList>
    </citation>
    <scope>NUCLEOTIDE SEQUENCE [LARGE SCALE GENOMIC DNA]</scope>
    <source>
        <strain evidence="7 8">T-272</strain>
    </source>
</reference>
<dbReference type="InterPro" id="IPR000873">
    <property type="entry name" value="AMP-dep_synth/lig_dom"/>
</dbReference>
<dbReference type="Pfam" id="PF00550">
    <property type="entry name" value="PP-binding"/>
    <property type="match status" value="1"/>
</dbReference>
<dbReference type="InterPro" id="IPR045851">
    <property type="entry name" value="AMP-bd_C_sf"/>
</dbReference>
<keyword evidence="4" id="KW-0436">Ligase</keyword>
<dbReference type="NCBIfam" id="TIGR01733">
    <property type="entry name" value="AA-adenyl-dom"/>
    <property type="match status" value="1"/>
</dbReference>
<evidence type="ECO:0000256" key="3">
    <source>
        <dbReference type="ARBA" id="ARBA00022553"/>
    </source>
</evidence>
<dbReference type="InterPro" id="IPR023213">
    <property type="entry name" value="CAT-like_dom_sf"/>
</dbReference>
<evidence type="ECO:0000256" key="4">
    <source>
        <dbReference type="ARBA" id="ARBA00022598"/>
    </source>
</evidence>
<dbReference type="Pfam" id="PF07993">
    <property type="entry name" value="NAD_binding_4"/>
    <property type="match status" value="1"/>
</dbReference>
<dbReference type="Gene3D" id="2.30.38.10">
    <property type="entry name" value="Luciferase, Domain 3"/>
    <property type="match status" value="1"/>
</dbReference>
<dbReference type="Gene3D" id="3.40.50.720">
    <property type="entry name" value="NAD(P)-binding Rossmann-like Domain"/>
    <property type="match status" value="1"/>
</dbReference>
<evidence type="ECO:0000256" key="1">
    <source>
        <dbReference type="ARBA" id="ARBA00001957"/>
    </source>
</evidence>
<dbReference type="Gene3D" id="3.40.50.980">
    <property type="match status" value="2"/>
</dbReference>
<gene>
    <name evidence="7" type="ORF">FFZ77_16055</name>
</gene>
<feature type="domain" description="Carrier" evidence="6">
    <location>
        <begin position="1006"/>
        <end position="1081"/>
    </location>
</feature>
<sequence>MALGQAGNPNLPPVTHPMSYEQEAIWLNDELGEGVSRYVESWAHRLRGPLDVPAVQAALSGIVQRHESLRTRLRLKDGQPCQEVLPALPVPLIRRRVTAGELRTAVREAVSGPLPLDRPPLLRATLLEVGEAGEIGEIGEGDAVLAVAVHHAAVDGWSLHLLDEEFSAGYRAAIGESVPAPPPIPLQPGPYARAQRAGRTPRPETAAYWRRALAELPLESTFPLDRPRPHTLGPRGGIADFTVDRELTDRLYLLCRELRATPFAVLAAAVTALIARHGEGNDVVLGAPVSRRDGIDTEPLIACLAEVLPLRLRLEPGQSFRELVAEVRQTVRSVKAHRDMPYTRLVTEAGVRPTRARTPLFQVVLTVDDGQAPGLSLPGVRAERLHPHDGTAKFDVLLHLRPENGRFRGRLEYAADLFDAATARLLAERFRTLLDSAVTRPDAAVADLAVLTRDDRERVTGVWAHGPAPTPGAPLAHEAFVRAARRTPDATAVEYGDERLTFAALDAASDAVAARLTAGGHGRGRVAVLLERSLRLPVAVLGVLKAGGCCVPLDPGYPADRIAFMLRDSGAGAVLTDRRTLAGGSVDTAEAAVLLMDPPDIPSDIPPAGPPVPAVPVGREDPAYMVYTSGSTGRPKGVPMPHRALAVLTDWQVRRSALLGHGTRRTAQFAPLSFDVAFQELFTTWACGGTLVLVPEPVRRDPARLLALIADRRIERLFLPYVALQQIAEYAAVDGARRLPALREVVSAGEQLYITPAIRRFFTEHSTAVLDNQYGPSETHVVTAGRLTGPPVRWPDRAPVGRPVPGASIHILDDRLTPVPPGAVGEICIGGESVAPGYHGRPDLTRRRFVPDPFVPDPFVPGPFAPGPARLYRSGDMGRFLPDGTIEFHGRRDEQVKIRGYRVELGEIESAVKAVPGVADAVVTADAPQPHRSRLLAHYIPAGPAAPDAGQLRRALRELLPAPLIPALITAVPGFPLTPSGKVDRAALSAPDASDAPDAPEEGPAHARTASEHRMAELWREVLGVRRIGVDDDFFSLGGDSLLVVRLLLRVYEEWGVRLSLGCFFAAPTVSRMAALAEDAGHRPAAPDLLGDTEPHPSIVAAPFAGRSADLSSSLSAGRSSDRPSGREEQLLLTGATGFLGVFLLHELLRTTEATVHCLVRACDTATGTKRLHAALDAYGLNDESFPERIRAVPGDLAQEGLGLPGPVFDTLARRVDAVYHSGAAVHLAYSYEQLRTSNVRGTAEALRLAALHRTVPLHHISTVGVHSCGTAPAGPIRPEDPLPPADRLRNGYAQSKWAAEVLLERARERGLPVSVYRPSRICGASDSGLCQTSDYFWLLLRGCVEAGLAPVDLAESFDLVPVDYVSRAVVALSRTPATASRTFHLSADRRIPLARAVDWLRTLGYGIDDVPLADWRRAVEGDPANTAFPLLSLLPSGAAGDMTARSGGGTAFDATSTREALRGSGIDCPEVDGRLFAVYAESFVRTGFLPPPPR</sequence>
<dbReference type="PANTHER" id="PTHR45527">
    <property type="entry name" value="NONRIBOSOMAL PEPTIDE SYNTHETASE"/>
    <property type="match status" value="1"/>
</dbReference>
<feature type="region of interest" description="Disordered" evidence="5">
    <location>
        <begin position="986"/>
        <end position="1012"/>
    </location>
</feature>
<dbReference type="Gene3D" id="3.30.559.10">
    <property type="entry name" value="Chloramphenicol acetyltransferase-like domain"/>
    <property type="match status" value="1"/>
</dbReference>
<dbReference type="CDD" id="cd05235">
    <property type="entry name" value="SDR_e1"/>
    <property type="match status" value="1"/>
</dbReference>
<evidence type="ECO:0000256" key="2">
    <source>
        <dbReference type="ARBA" id="ARBA00022450"/>
    </source>
</evidence>
<feature type="compositionally biased region" description="Basic and acidic residues" evidence="5">
    <location>
        <begin position="1003"/>
        <end position="1012"/>
    </location>
</feature>
<dbReference type="InterPro" id="IPR010071">
    <property type="entry name" value="AA_adenyl_dom"/>
</dbReference>
<keyword evidence="3" id="KW-0597">Phosphoprotein</keyword>
<organism evidence="7 8">
    <name type="scientific">Streptomyces katsurahamanus</name>
    <dbReference type="NCBI Taxonomy" id="2577098"/>
    <lineage>
        <taxon>Bacteria</taxon>
        <taxon>Bacillati</taxon>
        <taxon>Actinomycetota</taxon>
        <taxon>Actinomycetes</taxon>
        <taxon>Kitasatosporales</taxon>
        <taxon>Streptomycetaceae</taxon>
        <taxon>Streptomyces</taxon>
    </lineage>
</organism>
<dbReference type="RefSeq" id="WP_153483955.1">
    <property type="nucleotide sequence ID" value="NZ_VDEQ01000161.1"/>
</dbReference>
<dbReference type="NCBIfam" id="TIGR01746">
    <property type="entry name" value="Thioester-redct"/>
    <property type="match status" value="1"/>
</dbReference>
<dbReference type="InterPro" id="IPR036291">
    <property type="entry name" value="NAD(P)-bd_dom_sf"/>
</dbReference>
<dbReference type="SUPFAM" id="SSF52777">
    <property type="entry name" value="CoA-dependent acyltransferases"/>
    <property type="match status" value="2"/>
</dbReference>
<dbReference type="Proteomes" id="UP000460558">
    <property type="component" value="Unassembled WGS sequence"/>
</dbReference>
<protein>
    <submittedName>
        <fullName evidence="7">Amino acid adenylation domain-containing protein</fullName>
    </submittedName>
</protein>
<evidence type="ECO:0000259" key="6">
    <source>
        <dbReference type="PROSITE" id="PS50075"/>
    </source>
</evidence>
<keyword evidence="8" id="KW-1185">Reference proteome</keyword>
<dbReference type="EMBL" id="VDEQ01000161">
    <property type="protein sequence ID" value="MQS37079.1"/>
    <property type="molecule type" value="Genomic_DNA"/>
</dbReference>
<evidence type="ECO:0000256" key="5">
    <source>
        <dbReference type="SAM" id="MobiDB-lite"/>
    </source>
</evidence>
<dbReference type="PROSITE" id="PS50075">
    <property type="entry name" value="CARRIER"/>
    <property type="match status" value="1"/>
</dbReference>
<dbReference type="SUPFAM" id="SSF56801">
    <property type="entry name" value="Acetyl-CoA synthetase-like"/>
    <property type="match status" value="1"/>
</dbReference>
<dbReference type="CDD" id="cd19531">
    <property type="entry name" value="LCL_NRPS-like"/>
    <property type="match status" value="1"/>
</dbReference>
<dbReference type="SUPFAM" id="SSF51735">
    <property type="entry name" value="NAD(P)-binding Rossmann-fold domains"/>
    <property type="match status" value="1"/>
</dbReference>
<evidence type="ECO:0000313" key="8">
    <source>
        <dbReference type="Proteomes" id="UP000460558"/>
    </source>
</evidence>
<dbReference type="InterPro" id="IPR001242">
    <property type="entry name" value="Condensation_dom"/>
</dbReference>
<dbReference type="InterPro" id="IPR013120">
    <property type="entry name" value="FAR_NAD-bd"/>
</dbReference>
<dbReference type="SMART" id="SM00823">
    <property type="entry name" value="PKS_PP"/>
    <property type="match status" value="1"/>
</dbReference>
<accession>A0ABW9NVB6</accession>
<dbReference type="Pfam" id="PF13193">
    <property type="entry name" value="AMP-binding_C"/>
    <property type="match status" value="1"/>
</dbReference>
<dbReference type="PANTHER" id="PTHR45527:SF1">
    <property type="entry name" value="FATTY ACID SYNTHASE"/>
    <property type="match status" value="1"/>
</dbReference>
<dbReference type="InterPro" id="IPR020845">
    <property type="entry name" value="AMP-binding_CS"/>
</dbReference>